<comment type="caution">
    <text evidence="1">The sequence shown here is derived from an EMBL/GenBank/DDBJ whole genome shotgun (WGS) entry which is preliminary data.</text>
</comment>
<dbReference type="Proteomes" id="UP000681720">
    <property type="component" value="Unassembled WGS sequence"/>
</dbReference>
<accession>A0A8S3BS30</accession>
<reference evidence="1" key="1">
    <citation type="submission" date="2021-02" db="EMBL/GenBank/DDBJ databases">
        <authorList>
            <person name="Nowell W R."/>
        </authorList>
    </citation>
    <scope>NUCLEOTIDE SEQUENCE</scope>
</reference>
<protein>
    <submittedName>
        <fullName evidence="1">Uncharacterized protein</fullName>
    </submittedName>
</protein>
<feature type="non-terminal residue" evidence="1">
    <location>
        <position position="15"/>
    </location>
</feature>
<sequence length="15" mass="1736">MEAYDNHYLGLTATH</sequence>
<name>A0A8S3BS30_9BILA</name>
<gene>
    <name evidence="1" type="ORF">GIL414_LOCUS49522</name>
</gene>
<evidence type="ECO:0000313" key="2">
    <source>
        <dbReference type="Proteomes" id="UP000681720"/>
    </source>
</evidence>
<evidence type="ECO:0000313" key="1">
    <source>
        <dbReference type="EMBL" id="CAF4853599.1"/>
    </source>
</evidence>
<proteinExistence type="predicted"/>
<organism evidence="1 2">
    <name type="scientific">Rotaria magnacalcarata</name>
    <dbReference type="NCBI Taxonomy" id="392030"/>
    <lineage>
        <taxon>Eukaryota</taxon>
        <taxon>Metazoa</taxon>
        <taxon>Spiralia</taxon>
        <taxon>Gnathifera</taxon>
        <taxon>Rotifera</taxon>
        <taxon>Eurotatoria</taxon>
        <taxon>Bdelloidea</taxon>
        <taxon>Philodinida</taxon>
        <taxon>Philodinidae</taxon>
        <taxon>Rotaria</taxon>
    </lineage>
</organism>
<dbReference type="EMBL" id="CAJOBJ010163021">
    <property type="protein sequence ID" value="CAF4853599.1"/>
    <property type="molecule type" value="Genomic_DNA"/>
</dbReference>